<comment type="caution">
    <text evidence="1">The sequence shown here is derived from an EMBL/GenBank/DDBJ whole genome shotgun (WGS) entry which is preliminary data.</text>
</comment>
<evidence type="ECO:0000313" key="1">
    <source>
        <dbReference type="EMBL" id="MBB4142702.1"/>
    </source>
</evidence>
<dbReference type="Proteomes" id="UP000519897">
    <property type="component" value="Unassembled WGS sequence"/>
</dbReference>
<dbReference type="InterPro" id="IPR016364">
    <property type="entry name" value="Surface_antigen_Rickettsia"/>
</dbReference>
<dbReference type="PIRSF" id="PIRSF002721">
    <property type="entry name" value="Surface_antigen_Rickettsia"/>
    <property type="match status" value="1"/>
</dbReference>
<dbReference type="PROSITE" id="PS51257">
    <property type="entry name" value="PROKAR_LIPOPROTEIN"/>
    <property type="match status" value="1"/>
</dbReference>
<gene>
    <name evidence="1" type="ORF">GGQ72_001201</name>
</gene>
<organism evidence="1 2">
    <name type="scientific">Rhizobium rhizoryzae</name>
    <dbReference type="NCBI Taxonomy" id="451876"/>
    <lineage>
        <taxon>Bacteria</taxon>
        <taxon>Pseudomonadati</taxon>
        <taxon>Pseudomonadota</taxon>
        <taxon>Alphaproteobacteria</taxon>
        <taxon>Hyphomicrobiales</taxon>
        <taxon>Rhizobiaceae</taxon>
        <taxon>Rhizobium/Agrobacterium group</taxon>
        <taxon>Rhizobium</taxon>
    </lineage>
</organism>
<keyword evidence="2" id="KW-1185">Reference proteome</keyword>
<accession>A0A7W6LG89</accession>
<dbReference type="AlphaFoldDB" id="A0A7W6LG89"/>
<name>A0A7W6LG89_9HYPH</name>
<sequence>MKFVVWPVLAASLLSACTSTGGNRGGLFAKAPPNNFIVALQGGIVSRAGTQLSESDRQRALEAEYRALEFSEVGQSTEWKGRNISGEVVAAAPYQVGSQNCRSYTHTLTINERELKARGTACRNADGAWTPLS</sequence>
<proteinExistence type="predicted"/>
<protein>
    <submittedName>
        <fullName evidence="1">Surface antigen</fullName>
    </submittedName>
</protein>
<dbReference type="EMBL" id="JACIEC010000001">
    <property type="protein sequence ID" value="MBB4142702.1"/>
    <property type="molecule type" value="Genomic_DNA"/>
</dbReference>
<evidence type="ECO:0000313" key="2">
    <source>
        <dbReference type="Proteomes" id="UP000519897"/>
    </source>
</evidence>
<reference evidence="1 2" key="1">
    <citation type="submission" date="2020-08" db="EMBL/GenBank/DDBJ databases">
        <title>Genomic Encyclopedia of Type Strains, Phase IV (KMG-IV): sequencing the most valuable type-strain genomes for metagenomic binning, comparative biology and taxonomic classification.</title>
        <authorList>
            <person name="Goeker M."/>
        </authorList>
    </citation>
    <scope>NUCLEOTIDE SEQUENCE [LARGE SCALE GENOMIC DNA]</scope>
    <source>
        <strain evidence="1 2">DSM 29514</strain>
    </source>
</reference>